<dbReference type="EMBL" id="CM000786">
    <property type="protein sequence ID" value="AQK40835.1"/>
    <property type="molecule type" value="Genomic_DNA"/>
</dbReference>
<keyword evidence="2" id="KW-0812">Transmembrane</keyword>
<reference evidence="3" key="1">
    <citation type="submission" date="2015-12" db="EMBL/GenBank/DDBJ databases">
        <title>Update maize B73 reference genome by single molecule sequencing technologies.</title>
        <authorList>
            <consortium name="Maize Genome Sequencing Project"/>
            <person name="Ware D."/>
        </authorList>
    </citation>
    <scope>NUCLEOTIDE SEQUENCE</scope>
    <source>
        <tissue evidence="3">Seedling</tissue>
    </source>
</reference>
<feature type="compositionally biased region" description="Basic and acidic residues" evidence="1">
    <location>
        <begin position="78"/>
        <end position="90"/>
    </location>
</feature>
<proteinExistence type="predicted"/>
<keyword evidence="2" id="KW-1133">Transmembrane helix</keyword>
<keyword evidence="2" id="KW-0472">Membrane</keyword>
<feature type="compositionally biased region" description="Basic residues" evidence="1">
    <location>
        <begin position="61"/>
        <end position="70"/>
    </location>
</feature>
<evidence type="ECO:0000256" key="2">
    <source>
        <dbReference type="SAM" id="Phobius"/>
    </source>
</evidence>
<sequence length="235" mass="25786">MPSSRTRPFPVHALPTPHQPPASSAGWLPPPVPDAVRQRRPDPGVYGGAGRAAHQAPRVPLVRRVRRPPRPPRVPHGGADRDASPPRRSEAVVPGREVAPLGGAAAVRRAGEAGHGGADAVVLCYDSANRWTLSVAWGFMRMGSKPLQICASRFSLDDIYVQGIGGRWYIYGGHTLQYSKLCRILDGLFLQYPIATRYGNWQLPSYLIFKSETRLQYIGLLAVFMSYLFAGARIR</sequence>
<dbReference type="ExpressionAtlas" id="A0A1D6IY50">
    <property type="expression patterns" value="baseline"/>
</dbReference>
<gene>
    <name evidence="3" type="ORF">ZEAMMB73_Zm00001d024224</name>
</gene>
<protein>
    <submittedName>
        <fullName evidence="3">Fringe-related protein</fullName>
    </submittedName>
</protein>
<accession>A0A1D6IY50</accession>
<dbReference type="AlphaFoldDB" id="A0A1D6IY50"/>
<feature type="region of interest" description="Disordered" evidence="1">
    <location>
        <begin position="1"/>
        <end position="92"/>
    </location>
</feature>
<evidence type="ECO:0000313" key="3">
    <source>
        <dbReference type="EMBL" id="AQK40835.1"/>
    </source>
</evidence>
<name>A0A1D6IY50_MAIZE</name>
<feature type="transmembrane region" description="Helical" evidence="2">
    <location>
        <begin position="215"/>
        <end position="234"/>
    </location>
</feature>
<evidence type="ECO:0000256" key="1">
    <source>
        <dbReference type="SAM" id="MobiDB-lite"/>
    </source>
</evidence>
<dbReference type="InParanoid" id="A0A1D6IY50"/>
<organism evidence="3">
    <name type="scientific">Zea mays</name>
    <name type="common">Maize</name>
    <dbReference type="NCBI Taxonomy" id="4577"/>
    <lineage>
        <taxon>Eukaryota</taxon>
        <taxon>Viridiplantae</taxon>
        <taxon>Streptophyta</taxon>
        <taxon>Embryophyta</taxon>
        <taxon>Tracheophyta</taxon>
        <taxon>Spermatophyta</taxon>
        <taxon>Magnoliopsida</taxon>
        <taxon>Liliopsida</taxon>
        <taxon>Poales</taxon>
        <taxon>Poaceae</taxon>
        <taxon>PACMAD clade</taxon>
        <taxon>Panicoideae</taxon>
        <taxon>Andropogonodae</taxon>
        <taxon>Andropogoneae</taxon>
        <taxon>Tripsacinae</taxon>
        <taxon>Zea</taxon>
    </lineage>
</organism>